<dbReference type="Pfam" id="PF09719">
    <property type="entry name" value="C_GCAxxG_C_C"/>
    <property type="match status" value="1"/>
</dbReference>
<accession>X0WZF0</accession>
<name>X0WZF0_9ZZZZ</name>
<feature type="non-terminal residue" evidence="1">
    <location>
        <position position="95"/>
    </location>
</feature>
<sequence>MKRHEAKTIDDLRAMSDEDKAELIRDIENTAVEYEHNFYGCARCTFAALQKHLGLGDNDTLKATFPFAGGGARHQELCGAVIGALMAIGVSLASG</sequence>
<gene>
    <name evidence="1" type="ORF">S01H1_68977</name>
</gene>
<dbReference type="EMBL" id="BARS01045767">
    <property type="protein sequence ID" value="GAG36334.1"/>
    <property type="molecule type" value="Genomic_DNA"/>
</dbReference>
<reference evidence="1" key="1">
    <citation type="journal article" date="2014" name="Front. Microbiol.">
        <title>High frequency of phylogenetically diverse reductive dehalogenase-homologous genes in deep subseafloor sedimentary metagenomes.</title>
        <authorList>
            <person name="Kawai M."/>
            <person name="Futagami T."/>
            <person name="Toyoda A."/>
            <person name="Takaki Y."/>
            <person name="Nishi S."/>
            <person name="Hori S."/>
            <person name="Arai W."/>
            <person name="Tsubouchi T."/>
            <person name="Morono Y."/>
            <person name="Uchiyama I."/>
            <person name="Ito T."/>
            <person name="Fujiyama A."/>
            <person name="Inagaki F."/>
            <person name="Takami H."/>
        </authorList>
    </citation>
    <scope>NUCLEOTIDE SEQUENCE</scope>
    <source>
        <strain evidence="1">Expedition CK06-06</strain>
    </source>
</reference>
<dbReference type="AlphaFoldDB" id="X0WZF0"/>
<evidence type="ECO:0000313" key="1">
    <source>
        <dbReference type="EMBL" id="GAG36334.1"/>
    </source>
</evidence>
<evidence type="ECO:0008006" key="2">
    <source>
        <dbReference type="Google" id="ProtNLM"/>
    </source>
</evidence>
<proteinExistence type="predicted"/>
<organism evidence="1">
    <name type="scientific">marine sediment metagenome</name>
    <dbReference type="NCBI Taxonomy" id="412755"/>
    <lineage>
        <taxon>unclassified sequences</taxon>
        <taxon>metagenomes</taxon>
        <taxon>ecological metagenomes</taxon>
    </lineage>
</organism>
<protein>
    <recommendedName>
        <fullName evidence="2">C_GCAxxG_C_C family protein</fullName>
    </recommendedName>
</protein>
<dbReference type="InterPro" id="IPR010181">
    <property type="entry name" value="CGCAxxGCC_motif"/>
</dbReference>
<comment type="caution">
    <text evidence="1">The sequence shown here is derived from an EMBL/GenBank/DDBJ whole genome shotgun (WGS) entry which is preliminary data.</text>
</comment>